<accession>A0A5D3DZI8</accession>
<protein>
    <submittedName>
        <fullName evidence="3">CACTA en-spm transposon protein</fullName>
    </submittedName>
</protein>
<dbReference type="EMBL" id="SSTE01007511">
    <property type="protein sequence ID" value="KAA0056491.1"/>
    <property type="molecule type" value="Genomic_DNA"/>
</dbReference>
<evidence type="ECO:0000313" key="5">
    <source>
        <dbReference type="Proteomes" id="UP000321947"/>
    </source>
</evidence>
<dbReference type="Pfam" id="PF03004">
    <property type="entry name" value="Transposase_24"/>
    <property type="match status" value="1"/>
</dbReference>
<feature type="region of interest" description="Disordered" evidence="1">
    <location>
        <begin position="7"/>
        <end position="34"/>
    </location>
</feature>
<feature type="compositionally biased region" description="Polar residues" evidence="1">
    <location>
        <begin position="95"/>
        <end position="112"/>
    </location>
</feature>
<feature type="region of interest" description="Disordered" evidence="1">
    <location>
        <begin position="95"/>
        <end position="117"/>
    </location>
</feature>
<feature type="compositionally biased region" description="Polar residues" evidence="1">
    <location>
        <begin position="14"/>
        <end position="31"/>
    </location>
</feature>
<comment type="caution">
    <text evidence="3">The sequence shown here is derived from an EMBL/GenBank/DDBJ whole genome shotgun (WGS) entry which is preliminary data.</text>
</comment>
<sequence>MFLEFTKDLDNPMEGSSSVGDNSGGTSQPFGTPTPKRRVQLQLLKLEHYVAANGGFQCRSPLAWRSLFSHRLIEHQMFNTFKEFQGNCHSRAFQEQSWTNKAARQKQPYNHSSESKPFLQQQHELIEQRGESVDRVELFWQTHIQDRTFVSQAAEDARNQMLELHSQPTPEGTQCHYLGMRYARQCWIVNRATQKALVGTHAQSLQDGQCE</sequence>
<evidence type="ECO:0000256" key="1">
    <source>
        <dbReference type="SAM" id="MobiDB-lite"/>
    </source>
</evidence>
<dbReference type="Proteomes" id="UP000321393">
    <property type="component" value="Unassembled WGS sequence"/>
</dbReference>
<gene>
    <name evidence="3" type="ORF">E5676_scaffold120G001480</name>
    <name evidence="2" type="ORF">E6C27_scaffold186G002700</name>
</gene>
<evidence type="ECO:0000313" key="3">
    <source>
        <dbReference type="EMBL" id="TYK29032.1"/>
    </source>
</evidence>
<dbReference type="OrthoDB" id="1921870at2759"/>
<name>A0A5D3DZI8_CUCMM</name>
<organism evidence="3 5">
    <name type="scientific">Cucumis melo var. makuwa</name>
    <name type="common">Oriental melon</name>
    <dbReference type="NCBI Taxonomy" id="1194695"/>
    <lineage>
        <taxon>Eukaryota</taxon>
        <taxon>Viridiplantae</taxon>
        <taxon>Streptophyta</taxon>
        <taxon>Embryophyta</taxon>
        <taxon>Tracheophyta</taxon>
        <taxon>Spermatophyta</taxon>
        <taxon>Magnoliopsida</taxon>
        <taxon>eudicotyledons</taxon>
        <taxon>Gunneridae</taxon>
        <taxon>Pentapetalae</taxon>
        <taxon>rosids</taxon>
        <taxon>fabids</taxon>
        <taxon>Cucurbitales</taxon>
        <taxon>Cucurbitaceae</taxon>
        <taxon>Benincaseae</taxon>
        <taxon>Cucumis</taxon>
    </lineage>
</organism>
<dbReference type="AlphaFoldDB" id="A0A5D3DZI8"/>
<proteinExistence type="predicted"/>
<dbReference type="InterPro" id="IPR004252">
    <property type="entry name" value="Probable_transposase_24"/>
</dbReference>
<dbReference type="EMBL" id="SSTD01001877">
    <property type="protein sequence ID" value="TYK29032.1"/>
    <property type="molecule type" value="Genomic_DNA"/>
</dbReference>
<dbReference type="Proteomes" id="UP000321947">
    <property type="component" value="Unassembled WGS sequence"/>
</dbReference>
<evidence type="ECO:0000313" key="2">
    <source>
        <dbReference type="EMBL" id="KAA0056491.1"/>
    </source>
</evidence>
<reference evidence="4 5" key="1">
    <citation type="submission" date="2019-08" db="EMBL/GenBank/DDBJ databases">
        <title>Draft genome sequences of two oriental melons (Cucumis melo L. var makuwa).</title>
        <authorList>
            <person name="Kwon S.-Y."/>
        </authorList>
    </citation>
    <scope>NUCLEOTIDE SEQUENCE [LARGE SCALE GENOMIC DNA]</scope>
    <source>
        <strain evidence="5">cv. Chang Bougi</strain>
        <strain evidence="4">cv. SW 3</strain>
        <tissue evidence="3">Leaf</tissue>
    </source>
</reference>
<evidence type="ECO:0000313" key="4">
    <source>
        <dbReference type="Proteomes" id="UP000321393"/>
    </source>
</evidence>